<dbReference type="Pfam" id="PF05430">
    <property type="entry name" value="Methyltransf_30"/>
    <property type="match status" value="1"/>
</dbReference>
<reference evidence="2 3" key="1">
    <citation type="submission" date="2007-01" db="EMBL/GenBank/DDBJ databases">
        <authorList>
            <person name="Haygood M."/>
            <person name="Podell S."/>
            <person name="Anderson C."/>
            <person name="Hopkinson B."/>
            <person name="Roe K."/>
            <person name="Barbeau K."/>
            <person name="Gaasterland T."/>
            <person name="Ferriera S."/>
            <person name="Johnson J."/>
            <person name="Kravitz S."/>
            <person name="Beeson K."/>
            <person name="Sutton G."/>
            <person name="Rogers Y.-H."/>
            <person name="Friedman R."/>
            <person name="Frazier M."/>
            <person name="Venter J.C."/>
        </authorList>
    </citation>
    <scope>NUCLEOTIDE SEQUENCE [LARGE SCALE GENOMIC DNA]</scope>
    <source>
        <strain evidence="2 3">ATCC 23134</strain>
    </source>
</reference>
<dbReference type="PANTHER" id="PTHR39963">
    <property type="entry name" value="SLL0983 PROTEIN"/>
    <property type="match status" value="1"/>
</dbReference>
<dbReference type="GO" id="GO:0016645">
    <property type="term" value="F:oxidoreductase activity, acting on the CH-NH group of donors"/>
    <property type="evidence" value="ECO:0007669"/>
    <property type="project" value="InterPro"/>
</dbReference>
<evidence type="ECO:0000313" key="3">
    <source>
        <dbReference type="Proteomes" id="UP000004095"/>
    </source>
</evidence>
<feature type="domain" description="MnmC-like methyltransferase" evidence="1">
    <location>
        <begin position="166"/>
        <end position="245"/>
    </location>
</feature>
<evidence type="ECO:0000313" key="2">
    <source>
        <dbReference type="EMBL" id="EAY24605.1"/>
    </source>
</evidence>
<dbReference type="Gene3D" id="3.40.50.150">
    <property type="entry name" value="Vaccinia Virus protein VP39"/>
    <property type="match status" value="1"/>
</dbReference>
<dbReference type="AlphaFoldDB" id="A1ZYD2"/>
<name>A1ZYD2_MICM2</name>
<accession>A1ZYD2</accession>
<dbReference type="NCBIfam" id="NF033855">
    <property type="entry name" value="tRNA_MNMC2"/>
    <property type="match status" value="1"/>
</dbReference>
<dbReference type="InterPro" id="IPR047785">
    <property type="entry name" value="tRNA_MNMC2"/>
</dbReference>
<gene>
    <name evidence="2" type="ORF">M23134_07716</name>
</gene>
<dbReference type="EMBL" id="AAWS01000065">
    <property type="protein sequence ID" value="EAY24605.1"/>
    <property type="molecule type" value="Genomic_DNA"/>
</dbReference>
<keyword evidence="3" id="KW-1185">Reference proteome</keyword>
<dbReference type="PANTHER" id="PTHR39963:SF1">
    <property type="entry name" value="MNMC-LIKE METHYLTRANSFERASE DOMAIN-CONTAINING PROTEIN"/>
    <property type="match status" value="1"/>
</dbReference>
<comment type="caution">
    <text evidence="2">The sequence shown here is derived from an EMBL/GenBank/DDBJ whole genome shotgun (WGS) entry which is preliminary data.</text>
</comment>
<sequence>MGNAQWLILFSFTPKIEFVMNIEIIETEDGSHTLFSKTFNEIYHSRRGAIEESHHVFIDAGLKYLLEHKTELTILEVGFGTGLNALLTALEVHRTSHKINYFGVEPFPVPSAVVEQLNYPQLIDQPSAADLYKGLHECPWNEWQAVESSFQLYKAPATIEALFTQHALENIPTFDLVYFDAFAPSKHPEIWTLEVLQGIRQHLASGAILVTYCAKGQFKRDLKAAGFELESLPGPHFKREMTRGKAV</sequence>
<dbReference type="eggNOG" id="COG4121">
    <property type="taxonomic scope" value="Bacteria"/>
</dbReference>
<dbReference type="InterPro" id="IPR029063">
    <property type="entry name" value="SAM-dependent_MTases_sf"/>
</dbReference>
<protein>
    <recommendedName>
        <fullName evidence="1">MnmC-like methyltransferase domain-containing protein</fullName>
    </recommendedName>
</protein>
<dbReference type="Proteomes" id="UP000004095">
    <property type="component" value="Unassembled WGS sequence"/>
</dbReference>
<evidence type="ECO:0000259" key="1">
    <source>
        <dbReference type="Pfam" id="PF05430"/>
    </source>
</evidence>
<dbReference type="InterPro" id="IPR008471">
    <property type="entry name" value="MnmC-like_methylTransf"/>
</dbReference>
<dbReference type="SUPFAM" id="SSF53335">
    <property type="entry name" value="S-adenosyl-L-methionine-dependent methyltransferases"/>
    <property type="match status" value="1"/>
</dbReference>
<proteinExistence type="predicted"/>
<dbReference type="GO" id="GO:0004808">
    <property type="term" value="F:tRNA (5-methylaminomethyl-2-thiouridylate)(34)-methyltransferase activity"/>
    <property type="evidence" value="ECO:0007669"/>
    <property type="project" value="InterPro"/>
</dbReference>
<organism evidence="2 3">
    <name type="scientific">Microscilla marina ATCC 23134</name>
    <dbReference type="NCBI Taxonomy" id="313606"/>
    <lineage>
        <taxon>Bacteria</taxon>
        <taxon>Pseudomonadati</taxon>
        <taxon>Bacteroidota</taxon>
        <taxon>Cytophagia</taxon>
        <taxon>Cytophagales</taxon>
        <taxon>Microscillaceae</taxon>
        <taxon>Microscilla</taxon>
    </lineage>
</organism>